<dbReference type="SUPFAM" id="SSF51735">
    <property type="entry name" value="NAD(P)-binding Rossmann-fold domains"/>
    <property type="match status" value="1"/>
</dbReference>
<name>A0ABS0RT84_9ACTN</name>
<proteinExistence type="predicted"/>
<evidence type="ECO:0000313" key="2">
    <source>
        <dbReference type="Proteomes" id="UP000638849"/>
    </source>
</evidence>
<evidence type="ECO:0000313" key="1">
    <source>
        <dbReference type="EMBL" id="MBI0320660.1"/>
    </source>
</evidence>
<sequence>LERFISVIEQAAGRPAQKVYKPMQPGDMVRTMADTRRAHDAFGFDAVTPIEEGLPPVVQWCREYFGDRA</sequence>
<accession>A0ABS0RT84</accession>
<dbReference type="InterPro" id="IPR036291">
    <property type="entry name" value="NAD(P)-bd_dom_sf"/>
</dbReference>
<keyword evidence="2" id="KW-1185">Reference proteome</keyword>
<feature type="non-terminal residue" evidence="1">
    <location>
        <position position="1"/>
    </location>
</feature>
<dbReference type="EMBL" id="JAEEAQ010001745">
    <property type="protein sequence ID" value="MBI0320660.1"/>
    <property type="molecule type" value="Genomic_DNA"/>
</dbReference>
<protein>
    <recommendedName>
        <fullName evidence="3">Epimerase</fullName>
    </recommendedName>
</protein>
<comment type="caution">
    <text evidence="1">The sequence shown here is derived from an EMBL/GenBank/DDBJ whole genome shotgun (WGS) entry which is preliminary data.</text>
</comment>
<dbReference type="Proteomes" id="UP000638849">
    <property type="component" value="Unassembled WGS sequence"/>
</dbReference>
<reference evidence="1 2" key="1">
    <citation type="submission" date="2020-12" db="EMBL/GenBank/DDBJ databases">
        <authorList>
            <person name="Kusuma A.B."/>
            <person name="Nouioui I."/>
            <person name="Goodfellow M."/>
        </authorList>
    </citation>
    <scope>NUCLEOTIDE SEQUENCE [LARGE SCALE GENOMIC DNA]</scope>
    <source>
        <strain evidence="1 2">DSM 41764</strain>
    </source>
</reference>
<gene>
    <name evidence="1" type="ORF">JBF12_48490</name>
</gene>
<organism evidence="1 2">
    <name type="scientific">Streptomyces javensis</name>
    <dbReference type="NCBI Taxonomy" id="114698"/>
    <lineage>
        <taxon>Bacteria</taxon>
        <taxon>Bacillati</taxon>
        <taxon>Actinomycetota</taxon>
        <taxon>Actinomycetes</taxon>
        <taxon>Kitasatosporales</taxon>
        <taxon>Streptomycetaceae</taxon>
        <taxon>Streptomyces</taxon>
        <taxon>Streptomyces violaceusniger group</taxon>
    </lineage>
</organism>
<dbReference type="Gene3D" id="3.90.25.10">
    <property type="entry name" value="UDP-galactose 4-epimerase, domain 1"/>
    <property type="match status" value="1"/>
</dbReference>
<evidence type="ECO:0008006" key="3">
    <source>
        <dbReference type="Google" id="ProtNLM"/>
    </source>
</evidence>